<dbReference type="OrthoDB" id="9800872at2"/>
<gene>
    <name evidence="2" type="ORF">AWM70_01450</name>
</gene>
<dbReference type="EMBL" id="CP014167">
    <property type="protein sequence ID" value="ANS73409.1"/>
    <property type="molecule type" value="Genomic_DNA"/>
</dbReference>
<evidence type="ECO:0000313" key="3">
    <source>
        <dbReference type="Proteomes" id="UP000092573"/>
    </source>
</evidence>
<dbReference type="PANTHER" id="PTHR44086">
    <property type="entry name" value="THIOSULFATE SULFURTRANSFERASE RDL2, MITOCHONDRIAL-RELATED"/>
    <property type="match status" value="1"/>
</dbReference>
<dbReference type="CDD" id="cd00158">
    <property type="entry name" value="RHOD"/>
    <property type="match status" value="1"/>
</dbReference>
<dbReference type="SMART" id="SM00450">
    <property type="entry name" value="RHOD"/>
    <property type="match status" value="1"/>
</dbReference>
<dbReference type="Proteomes" id="UP000092573">
    <property type="component" value="Chromosome"/>
</dbReference>
<reference evidence="2 3" key="1">
    <citation type="submission" date="2016-01" db="EMBL/GenBank/DDBJ databases">
        <title>Complete Genome Sequence of Paenibacillus yonginensis DCY84, a novel Plant Growth-Promoting Bacteria with Elicitation of Induced Systemic Resistance.</title>
        <authorList>
            <person name="Kim Y.J."/>
            <person name="Yang D.C."/>
            <person name="Sukweenadhi J."/>
        </authorList>
    </citation>
    <scope>NUCLEOTIDE SEQUENCE [LARGE SCALE GENOMIC DNA]</scope>
    <source>
        <strain evidence="2 3">DCY84</strain>
    </source>
</reference>
<organism evidence="2 3">
    <name type="scientific">Paenibacillus yonginensis</name>
    <dbReference type="NCBI Taxonomy" id="1462996"/>
    <lineage>
        <taxon>Bacteria</taxon>
        <taxon>Bacillati</taxon>
        <taxon>Bacillota</taxon>
        <taxon>Bacilli</taxon>
        <taxon>Bacillales</taxon>
        <taxon>Paenibacillaceae</taxon>
        <taxon>Paenibacillus</taxon>
    </lineage>
</organism>
<dbReference type="Gene3D" id="3.40.250.10">
    <property type="entry name" value="Rhodanese-like domain"/>
    <property type="match status" value="1"/>
</dbReference>
<feature type="domain" description="Rhodanese" evidence="1">
    <location>
        <begin position="23"/>
        <end position="107"/>
    </location>
</feature>
<dbReference type="InterPro" id="IPR036873">
    <property type="entry name" value="Rhodanese-like_dom_sf"/>
</dbReference>
<keyword evidence="2" id="KW-0808">Transferase</keyword>
<dbReference type="InterPro" id="IPR001763">
    <property type="entry name" value="Rhodanese-like_dom"/>
</dbReference>
<dbReference type="GO" id="GO:0004792">
    <property type="term" value="F:thiosulfate-cyanide sulfurtransferase activity"/>
    <property type="evidence" value="ECO:0007669"/>
    <property type="project" value="TreeGrafter"/>
</dbReference>
<keyword evidence="3" id="KW-1185">Reference proteome</keyword>
<evidence type="ECO:0000259" key="1">
    <source>
        <dbReference type="PROSITE" id="PS50206"/>
    </source>
</evidence>
<dbReference type="PANTHER" id="PTHR44086:SF10">
    <property type="entry name" value="THIOSULFATE SULFURTRANSFERASE_RHODANESE-LIKE DOMAIN-CONTAINING PROTEIN 3"/>
    <property type="match status" value="1"/>
</dbReference>
<proteinExistence type="predicted"/>
<dbReference type="Pfam" id="PF00581">
    <property type="entry name" value="Rhodanese"/>
    <property type="match status" value="1"/>
</dbReference>
<dbReference type="STRING" id="1462996.AWM70_01450"/>
<dbReference type="SUPFAM" id="SSF52821">
    <property type="entry name" value="Rhodanese/Cell cycle control phosphatase"/>
    <property type="match status" value="1"/>
</dbReference>
<evidence type="ECO:0000313" key="2">
    <source>
        <dbReference type="EMBL" id="ANS73409.1"/>
    </source>
</evidence>
<protein>
    <submittedName>
        <fullName evidence="2">Sulfurtransferase</fullName>
    </submittedName>
</protein>
<sequence>MSKMMYGVSHIDADELQQILEDKERGTIVIDVREPFEYEAGHIPTVPLIPMGEIAEYADDMDKEREYVFICRSGQRSLNVARYFQELGFAHIHNYEGGMLGWDKEIVQGPEKIIEDFTGMEQLERS</sequence>
<dbReference type="KEGG" id="pyg:AWM70_01450"/>
<dbReference type="AlphaFoldDB" id="A0A1B1MW67"/>
<name>A0A1B1MW67_9BACL</name>
<dbReference type="RefSeq" id="WP_068693723.1">
    <property type="nucleotide sequence ID" value="NZ_CP014167.1"/>
</dbReference>
<dbReference type="PROSITE" id="PS50206">
    <property type="entry name" value="RHODANESE_3"/>
    <property type="match status" value="1"/>
</dbReference>
<accession>A0A1B1MW67</accession>